<dbReference type="SUPFAM" id="SSF52540">
    <property type="entry name" value="P-loop containing nucleoside triphosphate hydrolases"/>
    <property type="match status" value="1"/>
</dbReference>
<name>A0A2C9CS06_9RHOB</name>
<evidence type="ECO:0000256" key="4">
    <source>
        <dbReference type="ARBA" id="ARBA00022840"/>
    </source>
</evidence>
<reference evidence="8" key="1">
    <citation type="submission" date="2017-09" db="EMBL/GenBank/DDBJ databases">
        <authorList>
            <person name="Varghese N."/>
            <person name="Submissions S."/>
        </authorList>
    </citation>
    <scope>NUCLEOTIDE SEQUENCE [LARGE SCALE GENOMIC DNA]</scope>
    <source>
        <strain evidence="8">C7</strain>
    </source>
</reference>
<dbReference type="SMART" id="SM00382">
    <property type="entry name" value="AAA"/>
    <property type="match status" value="1"/>
</dbReference>
<keyword evidence="8" id="KW-1185">Reference proteome</keyword>
<gene>
    <name evidence="7" type="ORF">SAMN06273572_10363</name>
</gene>
<dbReference type="Proteomes" id="UP000220034">
    <property type="component" value="Unassembled WGS sequence"/>
</dbReference>
<dbReference type="PANTHER" id="PTHR24220:SF689">
    <property type="entry name" value="LIPOPROTEIN-RELEASING SYSTEM ATP-BINDING PROTEIN LOLD"/>
    <property type="match status" value="1"/>
</dbReference>
<dbReference type="GO" id="GO:0022857">
    <property type="term" value="F:transmembrane transporter activity"/>
    <property type="evidence" value="ECO:0007669"/>
    <property type="project" value="TreeGrafter"/>
</dbReference>
<keyword evidence="4 7" id="KW-0067">ATP-binding</keyword>
<dbReference type="GO" id="GO:0044874">
    <property type="term" value="P:lipoprotein localization to outer membrane"/>
    <property type="evidence" value="ECO:0007669"/>
    <property type="project" value="TreeGrafter"/>
</dbReference>
<dbReference type="GO" id="GO:0016887">
    <property type="term" value="F:ATP hydrolysis activity"/>
    <property type="evidence" value="ECO:0007669"/>
    <property type="project" value="InterPro"/>
</dbReference>
<dbReference type="GO" id="GO:0089705">
    <property type="term" value="P:protein localization to outer membrane"/>
    <property type="evidence" value="ECO:0007669"/>
    <property type="project" value="TreeGrafter"/>
</dbReference>
<accession>A0A2C9CS06</accession>
<dbReference type="InterPro" id="IPR003593">
    <property type="entry name" value="AAA+_ATPase"/>
</dbReference>
<organism evidence="7 8">
    <name type="scientific">Pontivivens marinum</name>
    <dbReference type="NCBI Taxonomy" id="1690039"/>
    <lineage>
        <taxon>Bacteria</taxon>
        <taxon>Pseudomonadati</taxon>
        <taxon>Pseudomonadota</taxon>
        <taxon>Alphaproteobacteria</taxon>
        <taxon>Rhodobacterales</taxon>
        <taxon>Paracoccaceae</taxon>
        <taxon>Pontivivens</taxon>
    </lineage>
</organism>
<dbReference type="AlphaFoldDB" id="A0A2C9CS06"/>
<keyword evidence="7" id="KW-0449">Lipoprotein</keyword>
<evidence type="ECO:0000256" key="2">
    <source>
        <dbReference type="ARBA" id="ARBA00022519"/>
    </source>
</evidence>
<keyword evidence="3" id="KW-0547">Nucleotide-binding</keyword>
<evidence type="ECO:0000256" key="3">
    <source>
        <dbReference type="ARBA" id="ARBA00022741"/>
    </source>
</evidence>
<proteinExistence type="inferred from homology"/>
<evidence type="ECO:0000313" key="7">
    <source>
        <dbReference type="EMBL" id="SOH94037.1"/>
    </source>
</evidence>
<evidence type="ECO:0000256" key="5">
    <source>
        <dbReference type="ARBA" id="ARBA00038388"/>
    </source>
</evidence>
<dbReference type="CDD" id="cd03255">
    <property type="entry name" value="ABC_MJ0796_LolCDE_FtsE"/>
    <property type="match status" value="1"/>
</dbReference>
<protein>
    <submittedName>
        <fullName evidence="7">Lipoprotein-releasing system ATP-binding protein</fullName>
    </submittedName>
</protein>
<keyword evidence="2" id="KW-0472">Membrane</keyword>
<dbReference type="GO" id="GO:0098796">
    <property type="term" value="C:membrane protein complex"/>
    <property type="evidence" value="ECO:0007669"/>
    <property type="project" value="UniProtKB-ARBA"/>
</dbReference>
<dbReference type="InterPro" id="IPR027417">
    <property type="entry name" value="P-loop_NTPase"/>
</dbReference>
<evidence type="ECO:0000259" key="6">
    <source>
        <dbReference type="PROSITE" id="PS50893"/>
    </source>
</evidence>
<evidence type="ECO:0000256" key="1">
    <source>
        <dbReference type="ARBA" id="ARBA00022448"/>
    </source>
</evidence>
<keyword evidence="1" id="KW-0813">Transport</keyword>
<dbReference type="PROSITE" id="PS50893">
    <property type="entry name" value="ABC_TRANSPORTER_2"/>
    <property type="match status" value="1"/>
</dbReference>
<keyword evidence="2" id="KW-1003">Cell membrane</keyword>
<sequence>MSDPALNLTGISKTYNEGTAGEIAVLRELDLTVARGEIVGLVAPSGSGKSTLLHIAGLLDSTDHGRVTIGGQDATRLGDRARTRLRRSSIGFVYQFHHLLPEFSASENIELPQRAAGISASAARARAVELLTSVGLADRMTHRPSEMSGGEQQRVAFCRALANRPSLLLADEPTGNLDPETSEQVFAVLMNLVRETGLSAVIATHNLELAGRMDRTLRLQGGAVVPV</sequence>
<comment type="similarity">
    <text evidence="5">Belongs to the ABC transporter superfamily. Macrolide exporter (TC 3.A.1.122) family.</text>
</comment>
<dbReference type="InterPro" id="IPR017911">
    <property type="entry name" value="MacB-like_ATP-bd"/>
</dbReference>
<dbReference type="PANTHER" id="PTHR24220">
    <property type="entry name" value="IMPORT ATP-BINDING PROTEIN"/>
    <property type="match status" value="1"/>
</dbReference>
<keyword evidence="2" id="KW-0997">Cell inner membrane</keyword>
<dbReference type="Gene3D" id="3.40.50.300">
    <property type="entry name" value="P-loop containing nucleotide triphosphate hydrolases"/>
    <property type="match status" value="1"/>
</dbReference>
<dbReference type="GO" id="GO:0005886">
    <property type="term" value="C:plasma membrane"/>
    <property type="evidence" value="ECO:0007669"/>
    <property type="project" value="TreeGrafter"/>
</dbReference>
<dbReference type="InterPro" id="IPR017871">
    <property type="entry name" value="ABC_transporter-like_CS"/>
</dbReference>
<dbReference type="GO" id="GO:0005524">
    <property type="term" value="F:ATP binding"/>
    <property type="evidence" value="ECO:0007669"/>
    <property type="project" value="UniProtKB-KW"/>
</dbReference>
<dbReference type="RefSeq" id="WP_097929606.1">
    <property type="nucleotide sequence ID" value="NZ_OCTN01000003.1"/>
</dbReference>
<dbReference type="PROSITE" id="PS00211">
    <property type="entry name" value="ABC_TRANSPORTER_1"/>
    <property type="match status" value="1"/>
</dbReference>
<dbReference type="FunFam" id="3.40.50.300:FF:000032">
    <property type="entry name" value="Export ABC transporter ATP-binding protein"/>
    <property type="match status" value="1"/>
</dbReference>
<evidence type="ECO:0000313" key="8">
    <source>
        <dbReference type="Proteomes" id="UP000220034"/>
    </source>
</evidence>
<dbReference type="Pfam" id="PF00005">
    <property type="entry name" value="ABC_tran"/>
    <property type="match status" value="1"/>
</dbReference>
<feature type="domain" description="ABC transporter" evidence="6">
    <location>
        <begin position="6"/>
        <end position="227"/>
    </location>
</feature>
<dbReference type="OrthoDB" id="9787227at2"/>
<dbReference type="InterPro" id="IPR015854">
    <property type="entry name" value="ABC_transpr_LolD-like"/>
</dbReference>
<dbReference type="InterPro" id="IPR003439">
    <property type="entry name" value="ABC_transporter-like_ATP-bd"/>
</dbReference>
<dbReference type="EMBL" id="OCTN01000003">
    <property type="protein sequence ID" value="SOH94037.1"/>
    <property type="molecule type" value="Genomic_DNA"/>
</dbReference>